<keyword evidence="3 7" id="KW-0547">Nucleotide-binding</keyword>
<feature type="binding site" evidence="7">
    <location>
        <position position="36"/>
    </location>
    <ligand>
        <name>ATP</name>
        <dbReference type="ChEBI" id="CHEBI:30616"/>
    </ligand>
</feature>
<dbReference type="AlphaFoldDB" id="A0AAD9IK17"/>
<feature type="binding site" evidence="7">
    <location>
        <position position="172"/>
    </location>
    <ligand>
        <name>ATP</name>
        <dbReference type="ChEBI" id="CHEBI:30616"/>
    </ligand>
</feature>
<organism evidence="11 12">
    <name type="scientific">Prototheca wickerhamii</name>
    <dbReference type="NCBI Taxonomy" id="3111"/>
    <lineage>
        <taxon>Eukaryota</taxon>
        <taxon>Viridiplantae</taxon>
        <taxon>Chlorophyta</taxon>
        <taxon>core chlorophytes</taxon>
        <taxon>Trebouxiophyceae</taxon>
        <taxon>Chlorellales</taxon>
        <taxon>Chlorellaceae</taxon>
        <taxon>Prototheca</taxon>
    </lineage>
</organism>
<dbReference type="SMART" id="SM00220">
    <property type="entry name" value="S_TKc"/>
    <property type="match status" value="1"/>
</dbReference>
<dbReference type="Pfam" id="PF00069">
    <property type="entry name" value="Pkinase"/>
    <property type="match status" value="1"/>
</dbReference>
<feature type="region of interest" description="Disordered" evidence="9">
    <location>
        <begin position="324"/>
        <end position="450"/>
    </location>
</feature>
<sequence length="450" mass="48924">MTTGEDAPVLPSEYFDTLAWSLEADFHSLREIGKGKDTVIYSGKCVPLGNKTVAVKVYDKQRLASTKVRAIKREVAMMLYFMRQRVPNVVEFYGAFQDDLHYYLVMEYCEGGDLLEKLLKEKKSISERRVAVHVAIPVLVTLEWLHNAGIIHRDIKLENVFIDGLGRVKLGDFGLTMSTYQEAAISPVGTVEYMAPEVVALPPVDAVINGQVQASDIYPNSNKVDIWALGVTLFELVTGRLPFEGRDKAQIKTNITEYRMAGFGPYVSLQCQDFIRGMLAYDPADRPSAADLLQHSFLAFYRPKGRHTAATTSFSLQAFSPSRELAGDAGDTGASSEGESAPSRDTDGGCTPASPTPFMRLIRSGPKGESSAKRSLLGGTDATAPARDGSAGQIALTMTGAAVSLREPEDPARSSGKGNNVVQEMRSVVKRMFSRKSTLGAPQAPAVAQQ</sequence>
<dbReference type="InterPro" id="IPR011009">
    <property type="entry name" value="Kinase-like_dom_sf"/>
</dbReference>
<dbReference type="SUPFAM" id="SSF56112">
    <property type="entry name" value="Protein kinase-like (PK-like)"/>
    <property type="match status" value="1"/>
</dbReference>
<evidence type="ECO:0000313" key="12">
    <source>
        <dbReference type="Proteomes" id="UP001255856"/>
    </source>
</evidence>
<dbReference type="Gene3D" id="1.10.510.10">
    <property type="entry name" value="Transferase(Phosphotransferase) domain 1"/>
    <property type="match status" value="1"/>
</dbReference>
<dbReference type="EMBL" id="JASFZW010000006">
    <property type="protein sequence ID" value="KAK2077617.1"/>
    <property type="molecule type" value="Genomic_DNA"/>
</dbReference>
<evidence type="ECO:0000256" key="3">
    <source>
        <dbReference type="ARBA" id="ARBA00022741"/>
    </source>
</evidence>
<dbReference type="GO" id="GO:0005524">
    <property type="term" value="F:ATP binding"/>
    <property type="evidence" value="ECO:0007669"/>
    <property type="project" value="UniProtKB-KW"/>
</dbReference>
<evidence type="ECO:0000256" key="1">
    <source>
        <dbReference type="ARBA" id="ARBA00022527"/>
    </source>
</evidence>
<name>A0AAD9IK17_PROWI</name>
<dbReference type="InterPro" id="IPR008271">
    <property type="entry name" value="Ser/Thr_kinase_AS"/>
</dbReference>
<feature type="cross-link" description="Glycyl lysine isopeptide (Lys-Gly) (interchain with G-Cter in SUMO2)" evidence="8">
    <location>
        <position position="156"/>
    </location>
</feature>
<evidence type="ECO:0000256" key="2">
    <source>
        <dbReference type="ARBA" id="ARBA00022679"/>
    </source>
</evidence>
<evidence type="ECO:0000256" key="8">
    <source>
        <dbReference type="PIRSR" id="PIRSR630616-3"/>
    </source>
</evidence>
<keyword evidence="1" id="KW-0723">Serine/threonine-protein kinase</keyword>
<dbReference type="GO" id="GO:0004674">
    <property type="term" value="F:protein serine/threonine kinase activity"/>
    <property type="evidence" value="ECO:0007669"/>
    <property type="project" value="UniProtKB-KW"/>
</dbReference>
<evidence type="ECO:0000259" key="10">
    <source>
        <dbReference type="PROSITE" id="PS50011"/>
    </source>
</evidence>
<evidence type="ECO:0000256" key="9">
    <source>
        <dbReference type="SAM" id="MobiDB-lite"/>
    </source>
</evidence>
<dbReference type="PROSITE" id="PS50011">
    <property type="entry name" value="PROTEIN_KINASE_DOM"/>
    <property type="match status" value="1"/>
</dbReference>
<keyword evidence="4" id="KW-0418">Kinase</keyword>
<feature type="active site" description="Proton acceptor" evidence="6">
    <location>
        <position position="154"/>
    </location>
</feature>
<accession>A0AAD9IK17</accession>
<gene>
    <name evidence="11" type="ORF">QBZ16_004462</name>
</gene>
<dbReference type="PANTHER" id="PTHR24350">
    <property type="entry name" value="SERINE/THREONINE-PROTEIN KINASE IAL-RELATED"/>
    <property type="match status" value="1"/>
</dbReference>
<protein>
    <recommendedName>
        <fullName evidence="10">Protein kinase domain-containing protein</fullName>
    </recommendedName>
</protein>
<feature type="binding site" evidence="7">
    <location>
        <begin position="158"/>
        <end position="159"/>
    </location>
    <ligand>
        <name>ATP</name>
        <dbReference type="ChEBI" id="CHEBI:30616"/>
    </ligand>
</feature>
<dbReference type="InterPro" id="IPR030616">
    <property type="entry name" value="Aur-like"/>
</dbReference>
<comment type="caution">
    <text evidence="11">The sequence shown here is derived from an EMBL/GenBank/DDBJ whole genome shotgun (WGS) entry which is preliminary data.</text>
</comment>
<dbReference type="PROSITE" id="PS00108">
    <property type="entry name" value="PROTEIN_KINASE_ST"/>
    <property type="match status" value="1"/>
</dbReference>
<evidence type="ECO:0000256" key="7">
    <source>
        <dbReference type="PIRSR" id="PIRSR630616-2"/>
    </source>
</evidence>
<feature type="binding site" evidence="7">
    <location>
        <position position="56"/>
    </location>
    <ligand>
        <name>ATP</name>
        <dbReference type="ChEBI" id="CHEBI:30616"/>
    </ligand>
</feature>
<keyword evidence="12" id="KW-1185">Reference proteome</keyword>
<dbReference type="InterPro" id="IPR000719">
    <property type="entry name" value="Prot_kinase_dom"/>
</dbReference>
<evidence type="ECO:0000256" key="5">
    <source>
        <dbReference type="ARBA" id="ARBA00022840"/>
    </source>
</evidence>
<keyword evidence="5 7" id="KW-0067">ATP-binding</keyword>
<evidence type="ECO:0000313" key="11">
    <source>
        <dbReference type="EMBL" id="KAK2077617.1"/>
    </source>
</evidence>
<proteinExistence type="predicted"/>
<dbReference type="Proteomes" id="UP001255856">
    <property type="component" value="Unassembled WGS sequence"/>
</dbReference>
<reference evidence="11" key="1">
    <citation type="submission" date="2021-01" db="EMBL/GenBank/DDBJ databases">
        <authorList>
            <person name="Eckstrom K.M.E."/>
        </authorList>
    </citation>
    <scope>NUCLEOTIDE SEQUENCE</scope>
    <source>
        <strain evidence="11">UVCC 0001</strain>
    </source>
</reference>
<evidence type="ECO:0000256" key="4">
    <source>
        <dbReference type="ARBA" id="ARBA00022777"/>
    </source>
</evidence>
<evidence type="ECO:0000256" key="6">
    <source>
        <dbReference type="PIRSR" id="PIRSR630616-1"/>
    </source>
</evidence>
<keyword evidence="2" id="KW-0808">Transferase</keyword>
<feature type="domain" description="Protein kinase" evidence="10">
    <location>
        <begin position="26"/>
        <end position="298"/>
    </location>
</feature>